<evidence type="ECO:0008006" key="4">
    <source>
        <dbReference type="Google" id="ProtNLM"/>
    </source>
</evidence>
<gene>
    <name evidence="2" type="ORF">PGLA2088_LOCUS33200</name>
</gene>
<keyword evidence="1" id="KW-0175">Coiled coil</keyword>
<proteinExistence type="predicted"/>
<feature type="non-terminal residue" evidence="2">
    <location>
        <position position="196"/>
    </location>
</feature>
<organism evidence="2 3">
    <name type="scientific">Polarella glacialis</name>
    <name type="common">Dinoflagellate</name>
    <dbReference type="NCBI Taxonomy" id="89957"/>
    <lineage>
        <taxon>Eukaryota</taxon>
        <taxon>Sar</taxon>
        <taxon>Alveolata</taxon>
        <taxon>Dinophyceae</taxon>
        <taxon>Suessiales</taxon>
        <taxon>Suessiaceae</taxon>
        <taxon>Polarella</taxon>
    </lineage>
</organism>
<accession>A0A813KNY1</accession>
<dbReference type="AlphaFoldDB" id="A0A813KNY1"/>
<name>A0A813KNY1_POLGL</name>
<evidence type="ECO:0000313" key="2">
    <source>
        <dbReference type="EMBL" id="CAE8704487.1"/>
    </source>
</evidence>
<dbReference type="Proteomes" id="UP000626109">
    <property type="component" value="Unassembled WGS sequence"/>
</dbReference>
<comment type="caution">
    <text evidence="2">The sequence shown here is derived from an EMBL/GenBank/DDBJ whole genome shotgun (WGS) entry which is preliminary data.</text>
</comment>
<evidence type="ECO:0000313" key="3">
    <source>
        <dbReference type="Proteomes" id="UP000626109"/>
    </source>
</evidence>
<sequence>ETSGSAEELAKLRGALEAQSADLELLQQRDQQDDAYREELQELRRNSEATEVRHREAEEQLRELRALLASSQQNSKAVLTAKTTDLEAKHSAEVRGLQSRVAAAEVQEQLAEAKVMNLLNQVPVRCCAHLVNIVVRNVFFNHNQSQKDRLLEVLGPLEKVRKWSKALWNNAKFVEWERLHHGGPQHAVVHLDCSAD</sequence>
<reference evidence="2" key="1">
    <citation type="submission" date="2021-02" db="EMBL/GenBank/DDBJ databases">
        <authorList>
            <person name="Dougan E. K."/>
            <person name="Rhodes N."/>
            <person name="Thang M."/>
            <person name="Chan C."/>
        </authorList>
    </citation>
    <scope>NUCLEOTIDE SEQUENCE</scope>
</reference>
<evidence type="ECO:0000256" key="1">
    <source>
        <dbReference type="SAM" id="Coils"/>
    </source>
</evidence>
<protein>
    <recommendedName>
        <fullName evidence="4">GRIP domain-containing protein</fullName>
    </recommendedName>
</protein>
<dbReference type="EMBL" id="CAJNNW010030788">
    <property type="protein sequence ID" value="CAE8704487.1"/>
    <property type="molecule type" value="Genomic_DNA"/>
</dbReference>
<feature type="coiled-coil region" evidence="1">
    <location>
        <begin position="9"/>
        <end position="74"/>
    </location>
</feature>